<dbReference type="InterPro" id="IPR000873">
    <property type="entry name" value="AMP-dep_synth/lig_dom"/>
</dbReference>
<evidence type="ECO:0000313" key="4">
    <source>
        <dbReference type="Proteomes" id="UP000244384"/>
    </source>
</evidence>
<comment type="similarity">
    <text evidence="1">Belongs to the ATP-dependent AMP-binding enzyme family.</text>
</comment>
<dbReference type="KEGG" id="aez:C3E78_01195"/>
<dbReference type="Pfam" id="PF13193">
    <property type="entry name" value="AMP-binding_C"/>
    <property type="match status" value="1"/>
</dbReference>
<dbReference type="Gene3D" id="3.30.300.30">
    <property type="match status" value="1"/>
</dbReference>
<dbReference type="InterPro" id="IPR042099">
    <property type="entry name" value="ANL_N_sf"/>
</dbReference>
<protein>
    <submittedName>
        <fullName evidence="3">Acyl-CoA synthetase</fullName>
    </submittedName>
</protein>
<dbReference type="PANTHER" id="PTHR43201">
    <property type="entry name" value="ACYL-COA SYNTHETASE"/>
    <property type="match status" value="1"/>
</dbReference>
<dbReference type="InterPro" id="IPR025110">
    <property type="entry name" value="AMP-bd_C"/>
</dbReference>
<dbReference type="EMBL" id="CP026952">
    <property type="protein sequence ID" value="AWB90948.1"/>
    <property type="molecule type" value="Genomic_DNA"/>
</dbReference>
<accession>A0A5F2EVM4</accession>
<dbReference type="Proteomes" id="UP000244384">
    <property type="component" value="Chromosome"/>
</dbReference>
<dbReference type="Pfam" id="PF00501">
    <property type="entry name" value="AMP-binding"/>
    <property type="match status" value="1"/>
</dbReference>
<dbReference type="PANTHER" id="PTHR43201:SF5">
    <property type="entry name" value="MEDIUM-CHAIN ACYL-COA LIGASE ACSF2, MITOCHONDRIAL"/>
    <property type="match status" value="1"/>
</dbReference>
<evidence type="ECO:0000256" key="1">
    <source>
        <dbReference type="ARBA" id="ARBA00006432"/>
    </source>
</evidence>
<keyword evidence="2" id="KW-0436">Ligase</keyword>
<dbReference type="PROSITE" id="PS00455">
    <property type="entry name" value="AMP_BINDING"/>
    <property type="match status" value="1"/>
</dbReference>
<dbReference type="GO" id="GO:0031956">
    <property type="term" value="F:medium-chain fatty acid-CoA ligase activity"/>
    <property type="evidence" value="ECO:0007669"/>
    <property type="project" value="TreeGrafter"/>
</dbReference>
<name>A0A2S0WHZ7_9ACTN</name>
<dbReference type="AlphaFoldDB" id="A0A2S0WHZ7"/>
<dbReference type="InterPro" id="IPR020845">
    <property type="entry name" value="AMP-binding_CS"/>
</dbReference>
<sequence>MTEVSEMTANMNVSYTPTAQAALHPDHPAQIMAGSGKVMTYAELDAESARIARLLRERGLRTGDHVALLVGNHERTLQLCWAAQRSGLYWTPLNTRWTVDELTHVVSDSGAAALFVAADFMATGQEIAELVPALKVRIGLDGGGGLFEGLEQACAGLSGEPLDDESEGCDMLYSSGTTGKPKGVKPGSVGAPFGTLDATTTAIRKNHGMTEDSVFLAATPLFHVAALASALTSHRIGGIVVVLERFGTTAFLSAVETFGVTHTMVVPTILSRLLEVPEESRAQHDLSSLVFVGHGGAPCPVSIKDRSLEWLGPIVYDCWGATERPGLTMIGPDEWPLKKGSIGRPISGVAHVLDEQERELPPGEVGYFYWSGNKPFEYHHDPVKTAASRDHRGWCTVGDMGYIDEDGYLFITDRAAHMIITGGENVYPLEVENLLVEHPRVRDVAVIGRDDADYGQRVVAVIEPTPGDEAGSELAEELLAFCRKRLAGYKCPRTIEFLPHLPRSATGKLVKRLLI</sequence>
<reference evidence="4" key="1">
    <citation type="submission" date="2018-01" db="EMBL/GenBank/DDBJ databases">
        <authorList>
            <person name="Li J."/>
        </authorList>
    </citation>
    <scope>NUCLEOTIDE SEQUENCE [LARGE SCALE GENOMIC DNA]</scope>
    <source>
        <strain evidence="4">592</strain>
    </source>
</reference>
<evidence type="ECO:0000256" key="2">
    <source>
        <dbReference type="ARBA" id="ARBA00022598"/>
    </source>
</evidence>
<organism evidence="3 4">
    <name type="scientific">Aeromicrobium chenweiae</name>
    <dbReference type="NCBI Taxonomy" id="2079793"/>
    <lineage>
        <taxon>Bacteria</taxon>
        <taxon>Bacillati</taxon>
        <taxon>Actinomycetota</taxon>
        <taxon>Actinomycetes</taxon>
        <taxon>Propionibacteriales</taxon>
        <taxon>Nocardioidaceae</taxon>
        <taxon>Aeromicrobium</taxon>
    </lineage>
</organism>
<dbReference type="Gene3D" id="3.40.50.12780">
    <property type="entry name" value="N-terminal domain of ligase-like"/>
    <property type="match status" value="1"/>
</dbReference>
<proteinExistence type="inferred from homology"/>
<evidence type="ECO:0000313" key="3">
    <source>
        <dbReference type="EMBL" id="AWB90948.1"/>
    </source>
</evidence>
<gene>
    <name evidence="3" type="ORF">C3E78_01195</name>
</gene>
<keyword evidence="4" id="KW-1185">Reference proteome</keyword>
<dbReference type="GO" id="GO:0006631">
    <property type="term" value="P:fatty acid metabolic process"/>
    <property type="evidence" value="ECO:0007669"/>
    <property type="project" value="TreeGrafter"/>
</dbReference>
<accession>A0A2S0WHZ7</accession>
<dbReference type="SUPFAM" id="SSF56801">
    <property type="entry name" value="Acetyl-CoA synthetase-like"/>
    <property type="match status" value="1"/>
</dbReference>
<dbReference type="InterPro" id="IPR045851">
    <property type="entry name" value="AMP-bd_C_sf"/>
</dbReference>